<keyword evidence="6" id="KW-0902">Two-component regulatory system</keyword>
<dbReference type="Pfam" id="PF02518">
    <property type="entry name" value="HATPase_c"/>
    <property type="match status" value="1"/>
</dbReference>
<dbReference type="Gene3D" id="3.30.565.10">
    <property type="entry name" value="Histidine kinase-like ATPase, C-terminal domain"/>
    <property type="match status" value="1"/>
</dbReference>
<feature type="transmembrane region" description="Helical" evidence="8">
    <location>
        <begin position="242"/>
        <end position="260"/>
    </location>
</feature>
<keyword evidence="11" id="KW-1185">Reference proteome</keyword>
<accession>A0A1I0K0F5</accession>
<evidence type="ECO:0000259" key="9">
    <source>
        <dbReference type="PROSITE" id="PS50109"/>
    </source>
</evidence>
<keyword evidence="5 10" id="KW-0418">Kinase</keyword>
<dbReference type="InterPro" id="IPR003661">
    <property type="entry name" value="HisK_dim/P_dom"/>
</dbReference>
<feature type="transmembrane region" description="Helical" evidence="8">
    <location>
        <begin position="304"/>
        <end position="325"/>
    </location>
</feature>
<dbReference type="SUPFAM" id="SSF55874">
    <property type="entry name" value="ATPase domain of HSP90 chaperone/DNA topoisomerase II/histidine kinase"/>
    <property type="match status" value="1"/>
</dbReference>
<dbReference type="STRING" id="460384.SAMN05216313_1418"/>
<gene>
    <name evidence="10" type="ORF">SAMN05216313_1418</name>
</gene>
<dbReference type="GO" id="GO:0000155">
    <property type="term" value="F:phosphorelay sensor kinase activity"/>
    <property type="evidence" value="ECO:0007669"/>
    <property type="project" value="InterPro"/>
</dbReference>
<reference evidence="11" key="1">
    <citation type="submission" date="2016-10" db="EMBL/GenBank/DDBJ databases">
        <authorList>
            <person name="Varghese N."/>
            <person name="Submissions S."/>
        </authorList>
    </citation>
    <scope>NUCLEOTIDE SEQUENCE [LARGE SCALE GENOMIC DNA]</scope>
    <source>
        <strain evidence="11">NLAE-zl-G277</strain>
    </source>
</reference>
<dbReference type="CDD" id="cd00075">
    <property type="entry name" value="HATPase"/>
    <property type="match status" value="1"/>
</dbReference>
<feature type="transmembrane region" description="Helical" evidence="8">
    <location>
        <begin position="12"/>
        <end position="32"/>
    </location>
</feature>
<keyword evidence="3" id="KW-0597">Phosphoprotein</keyword>
<evidence type="ECO:0000256" key="1">
    <source>
        <dbReference type="ARBA" id="ARBA00000085"/>
    </source>
</evidence>
<dbReference type="SUPFAM" id="SSF47384">
    <property type="entry name" value="Homodimeric domain of signal transducing histidine kinase"/>
    <property type="match status" value="1"/>
</dbReference>
<dbReference type="PROSITE" id="PS50109">
    <property type="entry name" value="HIS_KIN"/>
    <property type="match status" value="1"/>
</dbReference>
<evidence type="ECO:0000256" key="7">
    <source>
        <dbReference type="SAM" id="Coils"/>
    </source>
</evidence>
<evidence type="ECO:0000256" key="3">
    <source>
        <dbReference type="ARBA" id="ARBA00022553"/>
    </source>
</evidence>
<feature type="transmembrane region" description="Helical" evidence="8">
    <location>
        <begin position="337"/>
        <end position="355"/>
    </location>
</feature>
<feature type="transmembrane region" description="Helical" evidence="8">
    <location>
        <begin position="272"/>
        <end position="292"/>
    </location>
</feature>
<name>A0A1I0K0F5_9FIRM</name>
<dbReference type="EC" id="2.7.13.3" evidence="2"/>
<feature type="transmembrane region" description="Helical" evidence="8">
    <location>
        <begin position="208"/>
        <end position="230"/>
    </location>
</feature>
<evidence type="ECO:0000256" key="2">
    <source>
        <dbReference type="ARBA" id="ARBA00012438"/>
    </source>
</evidence>
<dbReference type="PANTHER" id="PTHR43711">
    <property type="entry name" value="TWO-COMPONENT HISTIDINE KINASE"/>
    <property type="match status" value="1"/>
</dbReference>
<evidence type="ECO:0000256" key="6">
    <source>
        <dbReference type="ARBA" id="ARBA00023012"/>
    </source>
</evidence>
<dbReference type="EMBL" id="FOIM01000041">
    <property type="protein sequence ID" value="SEU16945.1"/>
    <property type="molecule type" value="Genomic_DNA"/>
</dbReference>
<dbReference type="SMART" id="SM00387">
    <property type="entry name" value="HATPase_c"/>
    <property type="match status" value="1"/>
</dbReference>
<keyword evidence="8" id="KW-0812">Transmembrane</keyword>
<organism evidence="10 11">
    <name type="scientific">Enterocloster lavalensis</name>
    <dbReference type="NCBI Taxonomy" id="460384"/>
    <lineage>
        <taxon>Bacteria</taxon>
        <taxon>Bacillati</taxon>
        <taxon>Bacillota</taxon>
        <taxon>Clostridia</taxon>
        <taxon>Lachnospirales</taxon>
        <taxon>Lachnospiraceae</taxon>
        <taxon>Enterocloster</taxon>
    </lineage>
</organism>
<proteinExistence type="predicted"/>
<dbReference type="Proteomes" id="UP000198508">
    <property type="component" value="Unassembled WGS sequence"/>
</dbReference>
<protein>
    <recommendedName>
        <fullName evidence="2">histidine kinase</fullName>
        <ecNumber evidence="2">2.7.13.3</ecNumber>
    </recommendedName>
</protein>
<sequence>MNHLFRENLKKLLIFILVCMLSLGAFFCLYSHDNKYTARSVSDRNGITGLDSDTLNKGKAAFLVEGWDLYPGVLLPPSETHQKGVNAVQTFIGQYPTFAPFQANQSPYGVATYHLRLRLDGDPGTYTLLLPEVFSASEVYVNGKPAGGSGSISPYKPCIRDLVCDIDLNGITDLVIHTANYTHYYSGVTYPPAVGTAQTIHTMISIRMIIYAFLAASSLAVALFSVAVWAGTRTSRRDSLSLWFAGLAVSFVLRILYPFLHLEHLPVMRLLYALEDGAAMAAILCTFEIVYALGQFQWNRGFRLCRGIAFGMTAVCILIPLIILPELPAFTTFYGRMISWYKLAAAITLCLMSLLGKQKQGALWLMGGVTAYAVSLLLTPLTWNLFEPIYGCWPDEYGSYLLVICFSVLMVQRTYGLVRENTRLTAHLEEEVEKQTRQISSLVDERQKLLSEFLHDLKSPVSSLMTYTNLIRKNSIMLNEATEEQLRIIEEKSRDVSQQITLMQEFTAENPMKSNYQILDLNEFLETFYRYNKPDVEANGPDFLLNLPEKSCCIRADAAKLKRVLQNMVYNSVSFTPEDGTISLSLELSDGWAVLSVRDNGCGIARDIQEKLFDRSFTTRQQEGGRGLGLYIAKTIVEEHGGSISVYSRPGEGAVFHIRLPL</sequence>
<evidence type="ECO:0000313" key="11">
    <source>
        <dbReference type="Proteomes" id="UP000198508"/>
    </source>
</evidence>
<dbReference type="Gene3D" id="1.10.287.130">
    <property type="match status" value="1"/>
</dbReference>
<keyword evidence="8" id="KW-1133">Transmembrane helix</keyword>
<dbReference type="InterPro" id="IPR004358">
    <property type="entry name" value="Sig_transdc_His_kin-like_C"/>
</dbReference>
<dbReference type="RefSeq" id="WP_166435098.1">
    <property type="nucleotide sequence ID" value="NZ_DAINWJ010000035.1"/>
</dbReference>
<keyword evidence="4" id="KW-0808">Transferase</keyword>
<dbReference type="InterPro" id="IPR005467">
    <property type="entry name" value="His_kinase_dom"/>
</dbReference>
<feature type="transmembrane region" description="Helical" evidence="8">
    <location>
        <begin position="397"/>
        <end position="418"/>
    </location>
</feature>
<keyword evidence="7" id="KW-0175">Coiled coil</keyword>
<dbReference type="CDD" id="cd00082">
    <property type="entry name" value="HisKA"/>
    <property type="match status" value="1"/>
</dbReference>
<dbReference type="AlphaFoldDB" id="A0A1I0K0F5"/>
<evidence type="ECO:0000256" key="4">
    <source>
        <dbReference type="ARBA" id="ARBA00022679"/>
    </source>
</evidence>
<evidence type="ECO:0000256" key="5">
    <source>
        <dbReference type="ARBA" id="ARBA00022777"/>
    </source>
</evidence>
<evidence type="ECO:0000313" key="10">
    <source>
        <dbReference type="EMBL" id="SEU16945.1"/>
    </source>
</evidence>
<dbReference type="InterPro" id="IPR003594">
    <property type="entry name" value="HATPase_dom"/>
</dbReference>
<dbReference type="PRINTS" id="PR00344">
    <property type="entry name" value="BCTRLSENSOR"/>
</dbReference>
<dbReference type="InterPro" id="IPR050736">
    <property type="entry name" value="Sensor_HK_Regulatory"/>
</dbReference>
<dbReference type="InterPro" id="IPR036097">
    <property type="entry name" value="HisK_dim/P_sf"/>
</dbReference>
<feature type="domain" description="Histidine kinase" evidence="9">
    <location>
        <begin position="452"/>
        <end position="662"/>
    </location>
</feature>
<dbReference type="InterPro" id="IPR036890">
    <property type="entry name" value="HATPase_C_sf"/>
</dbReference>
<comment type="catalytic activity">
    <reaction evidence="1">
        <text>ATP + protein L-histidine = ADP + protein N-phospho-L-histidine.</text>
        <dbReference type="EC" id="2.7.13.3"/>
    </reaction>
</comment>
<feature type="transmembrane region" description="Helical" evidence="8">
    <location>
        <begin position="362"/>
        <end position="385"/>
    </location>
</feature>
<dbReference type="PANTHER" id="PTHR43711:SF1">
    <property type="entry name" value="HISTIDINE KINASE 1"/>
    <property type="match status" value="1"/>
</dbReference>
<feature type="coiled-coil region" evidence="7">
    <location>
        <begin position="425"/>
        <end position="452"/>
    </location>
</feature>
<evidence type="ECO:0000256" key="8">
    <source>
        <dbReference type="SAM" id="Phobius"/>
    </source>
</evidence>
<keyword evidence="8" id="KW-0472">Membrane</keyword>